<dbReference type="Pfam" id="PF13241">
    <property type="entry name" value="NAD_binding_7"/>
    <property type="match status" value="1"/>
</dbReference>
<evidence type="ECO:0000256" key="5">
    <source>
        <dbReference type="ARBA" id="ARBA00023244"/>
    </source>
</evidence>
<dbReference type="EC" id="1.3.1.76" evidence="2"/>
<dbReference type="PANTHER" id="PTHR35330:SF1">
    <property type="entry name" value="SIROHEME BIOSYNTHESIS PROTEIN MET8"/>
    <property type="match status" value="1"/>
</dbReference>
<feature type="domain" description="Siroheme synthase central" evidence="7">
    <location>
        <begin position="117"/>
        <end position="141"/>
    </location>
</feature>
<dbReference type="Pfam" id="PF14824">
    <property type="entry name" value="Sirohm_synth_M"/>
    <property type="match status" value="1"/>
</dbReference>
<keyword evidence="5" id="KW-0627">Porphyrin biosynthesis</keyword>
<organism evidence="8 9">
    <name type="scientific">Candidatus Magnetobacterium casense</name>
    <dbReference type="NCBI Taxonomy" id="1455061"/>
    <lineage>
        <taxon>Bacteria</taxon>
        <taxon>Pseudomonadati</taxon>
        <taxon>Nitrospirota</taxon>
        <taxon>Thermodesulfovibrionia</taxon>
        <taxon>Thermodesulfovibrionales</taxon>
        <taxon>Candidatus Magnetobacteriaceae</taxon>
        <taxon>Candidatus Magnetobacterium</taxon>
    </lineage>
</organism>
<dbReference type="InterPro" id="IPR028161">
    <property type="entry name" value="Met8-like"/>
</dbReference>
<evidence type="ECO:0000313" key="8">
    <source>
        <dbReference type="EMBL" id="MBV6342598.1"/>
    </source>
</evidence>
<evidence type="ECO:0000256" key="3">
    <source>
        <dbReference type="ARBA" id="ARBA00023002"/>
    </source>
</evidence>
<evidence type="ECO:0000256" key="2">
    <source>
        <dbReference type="ARBA" id="ARBA00012400"/>
    </source>
</evidence>
<protein>
    <recommendedName>
        <fullName evidence="2">precorrin-2 dehydrogenase</fullName>
        <ecNumber evidence="2">1.3.1.76</ecNumber>
    </recommendedName>
</protein>
<dbReference type="Proteomes" id="UP001196980">
    <property type="component" value="Unassembled WGS sequence"/>
</dbReference>
<sequence length="225" mass="24833">MTYYPVFLNFTNKKCLIVGGGKVAQRKAIKLLETGASLTIVAPVLTEKLRQLKDADMFTHKERTFMREDLDGVFMIIAATSDKQVNEEIAAQFSGLVNVVDSPRQCSFIVPSSVTSGDLTIAVSTSGASPALASTIRRELEVLYSKGEFSDYVSFLRAYRQRVLDSYVGAEIKDALLKQTVCKESVEAVRAGRLEAVRARLLQGIPKKLALDKYISIKVSYPTCH</sequence>
<keyword evidence="9" id="KW-1185">Reference proteome</keyword>
<dbReference type="Gene3D" id="3.40.50.720">
    <property type="entry name" value="NAD(P)-binding Rossmann-like Domain"/>
    <property type="match status" value="1"/>
</dbReference>
<reference evidence="8 9" key="1">
    <citation type="journal article" date="2020" name="J Geophys Res Biogeosci">
        <title>Magnetotaxis as an Adaptation to Enable Bacterial Shuttling of Microbial Sulfur and Sulfur Cycling Across Aquatic Oxic#Anoxic Interfaces.</title>
        <authorList>
            <person name="Li J."/>
            <person name="Liu P."/>
            <person name="Wang J."/>
            <person name="Roberts A.P."/>
            <person name="Pan Y."/>
        </authorList>
    </citation>
    <scope>NUCLEOTIDE SEQUENCE [LARGE SCALE GENOMIC DNA]</scope>
    <source>
        <strain evidence="8 9">MYR-1_YQ</strain>
    </source>
</reference>
<dbReference type="Gene3D" id="1.10.8.610">
    <property type="entry name" value="SirC, precorrin-2 dehydrogenase, C-terminal helical domain-like"/>
    <property type="match status" value="1"/>
</dbReference>
<comment type="pathway">
    <text evidence="1">Porphyrin-containing compound metabolism; siroheme biosynthesis; sirohydrochlorin from precorrin-2: step 1/1.</text>
</comment>
<evidence type="ECO:0000259" key="7">
    <source>
        <dbReference type="Pfam" id="PF14824"/>
    </source>
</evidence>
<dbReference type="NCBIfam" id="TIGR01470">
    <property type="entry name" value="cysG_Nterm"/>
    <property type="match status" value="1"/>
</dbReference>
<dbReference type="SUPFAM" id="SSF75615">
    <property type="entry name" value="Siroheme synthase middle domains-like"/>
    <property type="match status" value="1"/>
</dbReference>
<dbReference type="InterPro" id="IPR036291">
    <property type="entry name" value="NAD(P)-bd_dom_sf"/>
</dbReference>
<accession>A0ABS6S177</accession>
<keyword evidence="3" id="KW-0560">Oxidoreductase</keyword>
<evidence type="ECO:0000313" key="9">
    <source>
        <dbReference type="Proteomes" id="UP001196980"/>
    </source>
</evidence>
<comment type="catalytic activity">
    <reaction evidence="6">
        <text>precorrin-2 + NAD(+) = sirohydrochlorin + NADH + 2 H(+)</text>
        <dbReference type="Rhea" id="RHEA:15613"/>
        <dbReference type="ChEBI" id="CHEBI:15378"/>
        <dbReference type="ChEBI" id="CHEBI:57540"/>
        <dbReference type="ChEBI" id="CHEBI:57945"/>
        <dbReference type="ChEBI" id="CHEBI:58351"/>
        <dbReference type="ChEBI" id="CHEBI:58827"/>
        <dbReference type="EC" id="1.3.1.76"/>
    </reaction>
</comment>
<proteinExistence type="predicted"/>
<evidence type="ECO:0000256" key="6">
    <source>
        <dbReference type="ARBA" id="ARBA00047561"/>
    </source>
</evidence>
<dbReference type="InterPro" id="IPR028281">
    <property type="entry name" value="Sirohaem_synthase_central"/>
</dbReference>
<evidence type="ECO:0000256" key="4">
    <source>
        <dbReference type="ARBA" id="ARBA00023027"/>
    </source>
</evidence>
<name>A0ABS6S177_9BACT</name>
<dbReference type="EMBL" id="JABXWD010000290">
    <property type="protein sequence ID" value="MBV6342598.1"/>
    <property type="molecule type" value="Genomic_DNA"/>
</dbReference>
<evidence type="ECO:0000256" key="1">
    <source>
        <dbReference type="ARBA" id="ARBA00005010"/>
    </source>
</evidence>
<dbReference type="InterPro" id="IPR042518">
    <property type="entry name" value="SirC_C"/>
</dbReference>
<dbReference type="RefSeq" id="WP_218253213.1">
    <property type="nucleotide sequence ID" value="NZ_JABXWD010000290.1"/>
</dbReference>
<gene>
    <name evidence="8" type="ORF">HWQ67_13495</name>
</gene>
<comment type="caution">
    <text evidence="8">The sequence shown here is derived from an EMBL/GenBank/DDBJ whole genome shotgun (WGS) entry which is preliminary data.</text>
</comment>
<keyword evidence="4" id="KW-0520">NAD</keyword>
<dbReference type="SUPFAM" id="SSF51735">
    <property type="entry name" value="NAD(P)-binding Rossmann-fold domains"/>
    <property type="match status" value="1"/>
</dbReference>
<dbReference type="PANTHER" id="PTHR35330">
    <property type="entry name" value="SIROHEME BIOSYNTHESIS PROTEIN MET8"/>
    <property type="match status" value="1"/>
</dbReference>
<dbReference type="InterPro" id="IPR006367">
    <property type="entry name" value="Sirohaem_synthase_N"/>
</dbReference>